<dbReference type="PROSITE" id="PS00018">
    <property type="entry name" value="EF_HAND_1"/>
    <property type="match status" value="4"/>
</dbReference>
<dbReference type="PANTHER" id="PTHR10891">
    <property type="entry name" value="EF-HAND CALCIUM-BINDING DOMAIN CONTAINING PROTEIN"/>
    <property type="match status" value="1"/>
</dbReference>
<organism evidence="8 9">
    <name type="scientific">Nelumbo nucifera</name>
    <name type="common">Sacred lotus</name>
    <dbReference type="NCBI Taxonomy" id="4432"/>
    <lineage>
        <taxon>Eukaryota</taxon>
        <taxon>Viridiplantae</taxon>
        <taxon>Streptophyta</taxon>
        <taxon>Embryophyta</taxon>
        <taxon>Tracheophyta</taxon>
        <taxon>Spermatophyta</taxon>
        <taxon>Magnoliopsida</taxon>
        <taxon>Proteales</taxon>
        <taxon>Nelumbonaceae</taxon>
        <taxon>Nelumbo</taxon>
    </lineage>
</organism>
<dbReference type="SMART" id="SM00054">
    <property type="entry name" value="EFh"/>
    <property type="match status" value="4"/>
</dbReference>
<dbReference type="Gene3D" id="1.10.238.10">
    <property type="entry name" value="EF-hand"/>
    <property type="match status" value="2"/>
</dbReference>
<evidence type="ECO:0000256" key="4">
    <source>
        <dbReference type="ARBA" id="ARBA00022837"/>
    </source>
</evidence>
<protein>
    <submittedName>
        <fullName evidence="9">Calmodulin-like protein 3</fullName>
    </submittedName>
</protein>
<dbReference type="OMA" id="VITWIQS"/>
<evidence type="ECO:0000313" key="8">
    <source>
        <dbReference type="Proteomes" id="UP000189703"/>
    </source>
</evidence>
<keyword evidence="6" id="KW-0732">Signal</keyword>
<feature type="compositionally biased region" description="Acidic residues" evidence="5">
    <location>
        <begin position="144"/>
        <end position="156"/>
    </location>
</feature>
<evidence type="ECO:0000256" key="6">
    <source>
        <dbReference type="SAM" id="SignalP"/>
    </source>
</evidence>
<feature type="domain" description="EF-hand" evidence="7">
    <location>
        <begin position="99"/>
        <end position="134"/>
    </location>
</feature>
<dbReference type="PROSITE" id="PS50222">
    <property type="entry name" value="EF_HAND_2"/>
    <property type="match status" value="4"/>
</dbReference>
<name>A0A1U7YNM9_NELNU</name>
<dbReference type="eggNOG" id="KOG0027">
    <property type="taxonomic scope" value="Eukaryota"/>
</dbReference>
<evidence type="ECO:0000256" key="2">
    <source>
        <dbReference type="ARBA" id="ARBA00022723"/>
    </source>
</evidence>
<dbReference type="FunFam" id="1.10.238.10:FF:000178">
    <property type="entry name" value="Calmodulin-2 A"/>
    <property type="match status" value="1"/>
</dbReference>
<evidence type="ECO:0000256" key="3">
    <source>
        <dbReference type="ARBA" id="ARBA00022737"/>
    </source>
</evidence>
<accession>A0A1U7YNM9</accession>
<feature type="chain" id="PRO_5010528248" evidence="6">
    <location>
        <begin position="19"/>
        <end position="233"/>
    </location>
</feature>
<dbReference type="InterPro" id="IPR018247">
    <property type="entry name" value="EF_Hand_1_Ca_BS"/>
</dbReference>
<feature type="signal peptide" evidence="6">
    <location>
        <begin position="1"/>
        <end position="18"/>
    </location>
</feature>
<feature type="domain" description="EF-hand" evidence="7">
    <location>
        <begin position="155"/>
        <end position="190"/>
    </location>
</feature>
<dbReference type="InterPro" id="IPR002048">
    <property type="entry name" value="EF_hand_dom"/>
</dbReference>
<dbReference type="GeneID" id="104586129"/>
<dbReference type="GO" id="GO:0043226">
    <property type="term" value="C:organelle"/>
    <property type="evidence" value="ECO:0007669"/>
    <property type="project" value="UniProtKB-ARBA"/>
</dbReference>
<keyword evidence="4" id="KW-0106">Calcium</keyword>
<dbReference type="OrthoDB" id="26525at2759"/>
<dbReference type="Pfam" id="PF13499">
    <property type="entry name" value="EF-hand_7"/>
    <property type="match status" value="2"/>
</dbReference>
<dbReference type="InterPro" id="IPR011992">
    <property type="entry name" value="EF-hand-dom_pair"/>
</dbReference>
<evidence type="ECO:0000313" key="9">
    <source>
        <dbReference type="RefSeq" id="XP_010241567.1"/>
    </source>
</evidence>
<dbReference type="CDD" id="cd00051">
    <property type="entry name" value="EFh"/>
    <property type="match status" value="2"/>
</dbReference>
<dbReference type="SUPFAM" id="SSF47473">
    <property type="entry name" value="EF-hand"/>
    <property type="match status" value="1"/>
</dbReference>
<feature type="domain" description="EF-hand" evidence="7">
    <location>
        <begin position="193"/>
        <end position="228"/>
    </location>
</feature>
<feature type="domain" description="EF-hand" evidence="7">
    <location>
        <begin position="63"/>
        <end position="98"/>
    </location>
</feature>
<dbReference type="InterPro" id="IPR039647">
    <property type="entry name" value="EF_hand_pair_protein_CML-like"/>
</dbReference>
<proteinExistence type="predicted"/>
<keyword evidence="8" id="KW-1185">Reference proteome</keyword>
<keyword evidence="2" id="KW-0479">Metal-binding</keyword>
<dbReference type="KEGG" id="nnu:104586129"/>
<evidence type="ECO:0000256" key="1">
    <source>
        <dbReference type="ARBA" id="ARBA00003291"/>
    </source>
</evidence>
<dbReference type="STRING" id="4432.A0A1U7YNM9"/>
<keyword evidence="3" id="KW-0677">Repeat</keyword>
<dbReference type="InParanoid" id="A0A1U7YNM9"/>
<dbReference type="AlphaFoldDB" id="A0A1U7YNM9"/>
<reference evidence="9" key="1">
    <citation type="submission" date="2025-08" db="UniProtKB">
        <authorList>
            <consortium name="RefSeq"/>
        </authorList>
    </citation>
    <scope>IDENTIFICATION</scope>
</reference>
<feature type="compositionally biased region" description="Basic and acidic residues" evidence="5">
    <location>
        <begin position="134"/>
        <end position="143"/>
    </location>
</feature>
<comment type="function">
    <text evidence="1">Potential calcium sensor.</text>
</comment>
<dbReference type="GO" id="GO:0005509">
    <property type="term" value="F:calcium ion binding"/>
    <property type="evidence" value="ECO:0000318"/>
    <property type="project" value="GO_Central"/>
</dbReference>
<evidence type="ECO:0000259" key="7">
    <source>
        <dbReference type="PROSITE" id="PS50222"/>
    </source>
</evidence>
<feature type="region of interest" description="Disordered" evidence="5">
    <location>
        <begin position="133"/>
        <end position="156"/>
    </location>
</feature>
<dbReference type="Proteomes" id="UP000189703">
    <property type="component" value="Unplaced"/>
</dbReference>
<gene>
    <name evidence="9" type="primary">LOC104586129</name>
</gene>
<dbReference type="FunFam" id="1.10.238.10:FF:000089">
    <property type="entry name" value="calmodulin-like protein 3"/>
    <property type="match status" value="1"/>
</dbReference>
<evidence type="ECO:0000256" key="5">
    <source>
        <dbReference type="SAM" id="MobiDB-lite"/>
    </source>
</evidence>
<dbReference type="RefSeq" id="XP_010241567.1">
    <property type="nucleotide sequence ID" value="XM_010243265.2"/>
</dbReference>
<sequence length="233" mass="25828">MMALVLLAVLFVCGLINSVFFLPPKKVITWIQSFPPISRSCTSITPPASVTVMASDKKKESAHDRAELRNIFATFDKNSDGFINKEELTESLKNIGISTTDAEVKDMIERLDANKDGLIDLDEFCKLYDSVGKPQDRGRKDGEEGSTEEEDGGVDQEMELKEAFDVFDGNKDGLITVEELSLVLESLGLKQGWKSEDCKEMIRSVDMDGDGMVNFEEFKKMMMKAGGCLVSLS</sequence>